<dbReference type="InterPro" id="IPR000415">
    <property type="entry name" value="Nitroreductase-like"/>
</dbReference>
<dbReference type="Proteomes" id="UP000217250">
    <property type="component" value="Chromosome"/>
</dbReference>
<dbReference type="KEGG" id="cgh:CGC50_07755"/>
<feature type="domain" description="Nitroreductase" evidence="1">
    <location>
        <begin position="12"/>
        <end position="168"/>
    </location>
</feature>
<dbReference type="PANTHER" id="PTHR43821:SF1">
    <property type="entry name" value="NAD(P)H NITROREDUCTASE YDJA-RELATED"/>
    <property type="match status" value="1"/>
</dbReference>
<proteinExistence type="predicted"/>
<dbReference type="OrthoDB" id="9804207at2"/>
<reference evidence="3" key="1">
    <citation type="submission" date="2017-06" db="EMBL/GenBank/DDBJ databases">
        <title>Capnocytophaga spp. assemblies.</title>
        <authorList>
            <person name="Gulvik C.A."/>
        </authorList>
    </citation>
    <scope>NUCLEOTIDE SEQUENCE [LARGE SCALE GENOMIC DNA]</scope>
    <source>
        <strain evidence="3">H1496</strain>
    </source>
</reference>
<gene>
    <name evidence="2" type="ORF">CGC50_07755</name>
</gene>
<name>A0A250FPM1_9FLAO</name>
<dbReference type="PANTHER" id="PTHR43821">
    <property type="entry name" value="NAD(P)H NITROREDUCTASE YDJA-RELATED"/>
    <property type="match status" value="1"/>
</dbReference>
<dbReference type="InterPro" id="IPR052530">
    <property type="entry name" value="NAD(P)H_nitroreductase"/>
</dbReference>
<evidence type="ECO:0000313" key="2">
    <source>
        <dbReference type="EMBL" id="ATA87060.1"/>
    </source>
</evidence>
<dbReference type="SUPFAM" id="SSF55469">
    <property type="entry name" value="FMN-dependent nitroreductase-like"/>
    <property type="match status" value="1"/>
</dbReference>
<sequence length="171" mass="19301">MNTTATLIKHIIKSRKSIFPADYTEIPIPEEIIEDILDIATYAPNHKKTKPWRLKAFRGEEKTALGAELQRLYKGHVPAEKFSEDTYNALAQKVAKADTIISIAVEFSGKVPQWEEVAAVAMAVQNMYLLCTAYELGCYWGTPAFAPKLKDFLHLTENQECYGIFFIGNLN</sequence>
<dbReference type="GO" id="GO:0016491">
    <property type="term" value="F:oxidoreductase activity"/>
    <property type="evidence" value="ECO:0007669"/>
    <property type="project" value="InterPro"/>
</dbReference>
<dbReference type="InterPro" id="IPR029479">
    <property type="entry name" value="Nitroreductase"/>
</dbReference>
<evidence type="ECO:0000259" key="1">
    <source>
        <dbReference type="Pfam" id="PF00881"/>
    </source>
</evidence>
<dbReference type="EMBL" id="CP022386">
    <property type="protein sequence ID" value="ATA87060.1"/>
    <property type="molecule type" value="Genomic_DNA"/>
</dbReference>
<dbReference type="GeneID" id="84808447"/>
<protein>
    <submittedName>
        <fullName evidence="2">Nitroreductase</fullName>
    </submittedName>
</protein>
<dbReference type="RefSeq" id="WP_095910362.1">
    <property type="nucleotide sequence ID" value="NZ_CP022386.1"/>
</dbReference>
<dbReference type="Gene3D" id="3.40.109.10">
    <property type="entry name" value="NADH Oxidase"/>
    <property type="match status" value="1"/>
</dbReference>
<evidence type="ECO:0000313" key="3">
    <source>
        <dbReference type="Proteomes" id="UP000217250"/>
    </source>
</evidence>
<organism evidence="2 3">
    <name type="scientific">Capnocytophaga gingivalis</name>
    <dbReference type="NCBI Taxonomy" id="1017"/>
    <lineage>
        <taxon>Bacteria</taxon>
        <taxon>Pseudomonadati</taxon>
        <taxon>Bacteroidota</taxon>
        <taxon>Flavobacteriia</taxon>
        <taxon>Flavobacteriales</taxon>
        <taxon>Flavobacteriaceae</taxon>
        <taxon>Capnocytophaga</taxon>
    </lineage>
</organism>
<dbReference type="Pfam" id="PF00881">
    <property type="entry name" value="Nitroreductase"/>
    <property type="match status" value="1"/>
</dbReference>
<accession>A0A250FPM1</accession>
<dbReference type="AlphaFoldDB" id="A0A250FPM1"/>